<name>A0A4R4XD36_9ACTN</name>
<dbReference type="GO" id="GO:0003677">
    <property type="term" value="F:DNA binding"/>
    <property type="evidence" value="ECO:0007669"/>
    <property type="project" value="UniProtKB-KW"/>
</dbReference>
<gene>
    <name evidence="5" type="ORF">E1286_46910</name>
</gene>
<comment type="caution">
    <text evidence="5">The sequence shown here is derived from an EMBL/GenBank/DDBJ whole genome shotgun (WGS) entry which is preliminary data.</text>
</comment>
<sequence>MVAKSNRTEVCVTAERWTDPNCPVARTVDLVGDRWSLLIVRDAMDGASAFTDFHQRLGIARNVLTDRLRRLTEYGILARDTAPSGKRQTYTLTDAGRDLFTVMLALRQWGERHAFTSGEEHSVLVDQRGEVVPELRAIDTTGTPLTSGTTRVQKAS</sequence>
<dbReference type="Gene3D" id="1.10.10.10">
    <property type="entry name" value="Winged helix-like DNA-binding domain superfamily/Winged helix DNA-binding domain"/>
    <property type="match status" value="1"/>
</dbReference>
<dbReference type="InterPro" id="IPR002577">
    <property type="entry name" value="HTH_HxlR"/>
</dbReference>
<organism evidence="5 6">
    <name type="scientific">Nonomuraea terrae</name>
    <dbReference type="NCBI Taxonomy" id="2530383"/>
    <lineage>
        <taxon>Bacteria</taxon>
        <taxon>Bacillati</taxon>
        <taxon>Actinomycetota</taxon>
        <taxon>Actinomycetes</taxon>
        <taxon>Streptosporangiales</taxon>
        <taxon>Streptosporangiaceae</taxon>
        <taxon>Nonomuraea</taxon>
    </lineage>
</organism>
<dbReference type="Pfam" id="PF01638">
    <property type="entry name" value="HxlR"/>
    <property type="match status" value="1"/>
</dbReference>
<dbReference type="PANTHER" id="PTHR33204:SF18">
    <property type="entry name" value="TRANSCRIPTIONAL REGULATORY PROTEIN"/>
    <property type="match status" value="1"/>
</dbReference>
<dbReference type="PROSITE" id="PS51118">
    <property type="entry name" value="HTH_HXLR"/>
    <property type="match status" value="1"/>
</dbReference>
<feature type="domain" description="HTH hxlR-type" evidence="4">
    <location>
        <begin position="22"/>
        <end position="118"/>
    </location>
</feature>
<keyword evidence="1" id="KW-0805">Transcription regulation</keyword>
<proteinExistence type="predicted"/>
<keyword evidence="3" id="KW-0804">Transcription</keyword>
<evidence type="ECO:0000256" key="3">
    <source>
        <dbReference type="ARBA" id="ARBA00023163"/>
    </source>
</evidence>
<dbReference type="InterPro" id="IPR036390">
    <property type="entry name" value="WH_DNA-bd_sf"/>
</dbReference>
<keyword evidence="2" id="KW-0238">DNA-binding</keyword>
<accession>A0A4R4XD36</accession>
<dbReference type="OrthoDB" id="3526217at2"/>
<evidence type="ECO:0000313" key="5">
    <source>
        <dbReference type="EMBL" id="TDD28514.1"/>
    </source>
</evidence>
<dbReference type="SUPFAM" id="SSF46785">
    <property type="entry name" value="Winged helix' DNA-binding domain"/>
    <property type="match status" value="1"/>
</dbReference>
<dbReference type="Proteomes" id="UP000295302">
    <property type="component" value="Unassembled WGS sequence"/>
</dbReference>
<evidence type="ECO:0000256" key="2">
    <source>
        <dbReference type="ARBA" id="ARBA00023125"/>
    </source>
</evidence>
<keyword evidence="6" id="KW-1185">Reference proteome</keyword>
<dbReference type="EMBL" id="SMKQ01000405">
    <property type="protein sequence ID" value="TDD28514.1"/>
    <property type="molecule type" value="Genomic_DNA"/>
</dbReference>
<dbReference type="AlphaFoldDB" id="A0A4R4XD36"/>
<reference evidence="5 6" key="1">
    <citation type="submission" date="2019-03" db="EMBL/GenBank/DDBJ databases">
        <title>Draft genome sequences of novel Actinobacteria.</title>
        <authorList>
            <person name="Sahin N."/>
            <person name="Ay H."/>
            <person name="Saygin H."/>
        </authorList>
    </citation>
    <scope>NUCLEOTIDE SEQUENCE [LARGE SCALE GENOMIC DNA]</scope>
    <source>
        <strain evidence="5 6">CH32</strain>
    </source>
</reference>
<dbReference type="PANTHER" id="PTHR33204">
    <property type="entry name" value="TRANSCRIPTIONAL REGULATOR, MARR FAMILY"/>
    <property type="match status" value="1"/>
</dbReference>
<evidence type="ECO:0000259" key="4">
    <source>
        <dbReference type="PROSITE" id="PS51118"/>
    </source>
</evidence>
<evidence type="ECO:0000313" key="6">
    <source>
        <dbReference type="Proteomes" id="UP000295302"/>
    </source>
</evidence>
<protein>
    <submittedName>
        <fullName evidence="5">Transcriptional regulator</fullName>
    </submittedName>
</protein>
<dbReference type="InterPro" id="IPR036388">
    <property type="entry name" value="WH-like_DNA-bd_sf"/>
</dbReference>
<evidence type="ECO:0000256" key="1">
    <source>
        <dbReference type="ARBA" id="ARBA00023015"/>
    </source>
</evidence>